<dbReference type="InterPro" id="IPR001387">
    <property type="entry name" value="Cro/C1-type_HTH"/>
</dbReference>
<evidence type="ECO:0000256" key="1">
    <source>
        <dbReference type="SAM" id="MobiDB-lite"/>
    </source>
</evidence>
<evidence type="ECO:0000313" key="4">
    <source>
        <dbReference type="Proteomes" id="UP000278006"/>
    </source>
</evidence>
<dbReference type="EMBL" id="RDQO01000001">
    <property type="protein sequence ID" value="RMX08257.1"/>
    <property type="molecule type" value="Genomic_DNA"/>
</dbReference>
<evidence type="ECO:0000259" key="2">
    <source>
        <dbReference type="PROSITE" id="PS50943"/>
    </source>
</evidence>
<feature type="domain" description="HTH cro/C1-type" evidence="2">
    <location>
        <begin position="22"/>
        <end position="74"/>
    </location>
</feature>
<gene>
    <name evidence="3" type="ORF">D8I35_03880</name>
</gene>
<evidence type="ECO:0000313" key="3">
    <source>
        <dbReference type="EMBL" id="RMX08257.1"/>
    </source>
</evidence>
<feature type="region of interest" description="Disordered" evidence="1">
    <location>
        <begin position="89"/>
        <end position="120"/>
    </location>
</feature>
<accession>A0A3M6QZ18</accession>
<dbReference type="SUPFAM" id="SSF47413">
    <property type="entry name" value="lambda repressor-like DNA-binding domains"/>
    <property type="match status" value="1"/>
</dbReference>
<dbReference type="Proteomes" id="UP000278006">
    <property type="component" value="Unassembled WGS sequence"/>
</dbReference>
<organism evidence="3 4">
    <name type="scientific">Corticibacter populi</name>
    <dbReference type="NCBI Taxonomy" id="1550736"/>
    <lineage>
        <taxon>Bacteria</taxon>
        <taxon>Pseudomonadati</taxon>
        <taxon>Pseudomonadota</taxon>
        <taxon>Betaproteobacteria</taxon>
        <taxon>Burkholderiales</taxon>
        <taxon>Comamonadaceae</taxon>
        <taxon>Corticibacter</taxon>
    </lineage>
</organism>
<dbReference type="InterPro" id="IPR010982">
    <property type="entry name" value="Lambda_DNA-bd_dom_sf"/>
</dbReference>
<keyword evidence="4" id="KW-1185">Reference proteome</keyword>
<dbReference type="PROSITE" id="PS50943">
    <property type="entry name" value="HTH_CROC1"/>
    <property type="match status" value="1"/>
</dbReference>
<dbReference type="CDD" id="cd00093">
    <property type="entry name" value="HTH_XRE"/>
    <property type="match status" value="1"/>
</dbReference>
<reference evidence="3 4" key="1">
    <citation type="submission" date="2018-10" db="EMBL/GenBank/DDBJ databases">
        <title>Draft genome of Cortibacter populi DSM10536.</title>
        <authorList>
            <person name="Bernier A.-M."/>
            <person name="Bernard K."/>
        </authorList>
    </citation>
    <scope>NUCLEOTIDE SEQUENCE [LARGE SCALE GENOMIC DNA]</scope>
    <source>
        <strain evidence="3 4">DSM 105136</strain>
    </source>
</reference>
<dbReference type="Gene3D" id="1.10.260.40">
    <property type="entry name" value="lambda repressor-like DNA-binding domains"/>
    <property type="match status" value="1"/>
</dbReference>
<dbReference type="Pfam" id="PF13560">
    <property type="entry name" value="HTH_31"/>
    <property type="match status" value="1"/>
</dbReference>
<dbReference type="SMART" id="SM00530">
    <property type="entry name" value="HTH_XRE"/>
    <property type="match status" value="1"/>
</dbReference>
<sequence length="120" mass="13305">MNSKIDEPSTLAGDLRSLGGKLAKLRLSRNLTQAHVAREAGASISSIKRLEAGENTSLETLLRVLGVLGLKNRLLECLPDPDVRPVERVRHGGRERRRAREKNPTTPKATDWAWGEEDET</sequence>
<dbReference type="OrthoDB" id="3034420at2"/>
<dbReference type="RefSeq" id="WP_122226380.1">
    <property type="nucleotide sequence ID" value="NZ_RDQO01000001.1"/>
</dbReference>
<dbReference type="AlphaFoldDB" id="A0A3M6QZ18"/>
<comment type="caution">
    <text evidence="3">The sequence shown here is derived from an EMBL/GenBank/DDBJ whole genome shotgun (WGS) entry which is preliminary data.</text>
</comment>
<dbReference type="GO" id="GO:0003677">
    <property type="term" value="F:DNA binding"/>
    <property type="evidence" value="ECO:0007669"/>
    <property type="project" value="InterPro"/>
</dbReference>
<name>A0A3M6QZ18_9BURK</name>
<protein>
    <submittedName>
        <fullName evidence="3">XRE family transcriptional regulator</fullName>
    </submittedName>
</protein>
<proteinExistence type="predicted"/>